<keyword evidence="1" id="KW-0472">Membrane</keyword>
<keyword evidence="1" id="KW-0812">Transmembrane</keyword>
<dbReference type="AlphaFoldDB" id="A0AAE0M0K1"/>
<keyword evidence="1" id="KW-1133">Transmembrane helix</keyword>
<reference evidence="2" key="1">
    <citation type="journal article" date="2023" name="Mol. Phylogenet. Evol.">
        <title>Genome-scale phylogeny and comparative genomics of the fungal order Sordariales.</title>
        <authorList>
            <person name="Hensen N."/>
            <person name="Bonometti L."/>
            <person name="Westerberg I."/>
            <person name="Brannstrom I.O."/>
            <person name="Guillou S."/>
            <person name="Cros-Aarteil S."/>
            <person name="Calhoun S."/>
            <person name="Haridas S."/>
            <person name="Kuo A."/>
            <person name="Mondo S."/>
            <person name="Pangilinan J."/>
            <person name="Riley R."/>
            <person name="LaButti K."/>
            <person name="Andreopoulos B."/>
            <person name="Lipzen A."/>
            <person name="Chen C."/>
            <person name="Yan M."/>
            <person name="Daum C."/>
            <person name="Ng V."/>
            <person name="Clum A."/>
            <person name="Steindorff A."/>
            <person name="Ohm R.A."/>
            <person name="Martin F."/>
            <person name="Silar P."/>
            <person name="Natvig D.O."/>
            <person name="Lalanne C."/>
            <person name="Gautier V."/>
            <person name="Ament-Velasquez S.L."/>
            <person name="Kruys A."/>
            <person name="Hutchinson M.I."/>
            <person name="Powell A.J."/>
            <person name="Barry K."/>
            <person name="Miller A.N."/>
            <person name="Grigoriev I.V."/>
            <person name="Debuchy R."/>
            <person name="Gladieux P."/>
            <person name="Hiltunen Thoren M."/>
            <person name="Johannesson H."/>
        </authorList>
    </citation>
    <scope>NUCLEOTIDE SEQUENCE</scope>
    <source>
        <strain evidence="2">CBS 118394</strain>
    </source>
</reference>
<evidence type="ECO:0000313" key="3">
    <source>
        <dbReference type="Proteomes" id="UP001283341"/>
    </source>
</evidence>
<name>A0AAE0M0K1_9PEZI</name>
<sequence>MSTLKVDVRQVEAASNEHMALTYHITEQHRCMHLEYRRERVHDTINSLYGIIIQVCLFTFRFPFSRKSEHSATIIVILLPIPSLILLQELVSVHCYHRSRIALLPYRFEQLL</sequence>
<evidence type="ECO:0000313" key="2">
    <source>
        <dbReference type="EMBL" id="KAK3314657.1"/>
    </source>
</evidence>
<reference evidence="2" key="2">
    <citation type="submission" date="2023-06" db="EMBL/GenBank/DDBJ databases">
        <authorList>
            <consortium name="Lawrence Berkeley National Laboratory"/>
            <person name="Haridas S."/>
            <person name="Hensen N."/>
            <person name="Bonometti L."/>
            <person name="Westerberg I."/>
            <person name="Brannstrom I.O."/>
            <person name="Guillou S."/>
            <person name="Cros-Aarteil S."/>
            <person name="Calhoun S."/>
            <person name="Kuo A."/>
            <person name="Mondo S."/>
            <person name="Pangilinan J."/>
            <person name="Riley R."/>
            <person name="Labutti K."/>
            <person name="Andreopoulos B."/>
            <person name="Lipzen A."/>
            <person name="Chen C."/>
            <person name="Yanf M."/>
            <person name="Daum C."/>
            <person name="Ng V."/>
            <person name="Clum A."/>
            <person name="Steindorff A."/>
            <person name="Ohm R."/>
            <person name="Martin F."/>
            <person name="Silar P."/>
            <person name="Natvig D."/>
            <person name="Lalanne C."/>
            <person name="Gautier V."/>
            <person name="Ament-Velasquez S.L."/>
            <person name="Kruys A."/>
            <person name="Hutchinson M.I."/>
            <person name="Powell A.J."/>
            <person name="Barry K."/>
            <person name="Miller A.N."/>
            <person name="Grigoriev I.V."/>
            <person name="Debuchy R."/>
            <person name="Gladieux P."/>
            <person name="Thoren M.H."/>
            <person name="Johannesson H."/>
        </authorList>
    </citation>
    <scope>NUCLEOTIDE SEQUENCE</scope>
    <source>
        <strain evidence="2">CBS 118394</strain>
    </source>
</reference>
<dbReference type="EMBL" id="JAUEDM010000006">
    <property type="protein sequence ID" value="KAK3314657.1"/>
    <property type="molecule type" value="Genomic_DNA"/>
</dbReference>
<organism evidence="2 3">
    <name type="scientific">Apodospora peruviana</name>
    <dbReference type="NCBI Taxonomy" id="516989"/>
    <lineage>
        <taxon>Eukaryota</taxon>
        <taxon>Fungi</taxon>
        <taxon>Dikarya</taxon>
        <taxon>Ascomycota</taxon>
        <taxon>Pezizomycotina</taxon>
        <taxon>Sordariomycetes</taxon>
        <taxon>Sordariomycetidae</taxon>
        <taxon>Sordariales</taxon>
        <taxon>Lasiosphaeriaceae</taxon>
        <taxon>Apodospora</taxon>
    </lineage>
</organism>
<gene>
    <name evidence="2" type="ORF">B0H66DRAFT_563311</name>
</gene>
<accession>A0AAE0M0K1</accession>
<protein>
    <submittedName>
        <fullName evidence="2">Uncharacterized protein</fullName>
    </submittedName>
</protein>
<feature type="transmembrane region" description="Helical" evidence="1">
    <location>
        <begin position="70"/>
        <end position="91"/>
    </location>
</feature>
<proteinExistence type="predicted"/>
<evidence type="ECO:0000256" key="1">
    <source>
        <dbReference type="SAM" id="Phobius"/>
    </source>
</evidence>
<dbReference type="Proteomes" id="UP001283341">
    <property type="component" value="Unassembled WGS sequence"/>
</dbReference>
<comment type="caution">
    <text evidence="2">The sequence shown here is derived from an EMBL/GenBank/DDBJ whole genome shotgun (WGS) entry which is preliminary data.</text>
</comment>
<feature type="transmembrane region" description="Helical" evidence="1">
    <location>
        <begin position="47"/>
        <end position="64"/>
    </location>
</feature>
<keyword evidence="3" id="KW-1185">Reference proteome</keyword>